<dbReference type="EMBL" id="VSRR010000230">
    <property type="protein sequence ID" value="MPC12674.1"/>
    <property type="molecule type" value="Genomic_DNA"/>
</dbReference>
<dbReference type="Gene3D" id="3.40.50.300">
    <property type="entry name" value="P-loop containing nucleotide triphosphate hydrolases"/>
    <property type="match status" value="1"/>
</dbReference>
<protein>
    <submittedName>
        <fullName evidence="9">Heparan sulfate 2-O-sulfotransferase pipe</fullName>
    </submittedName>
</protein>
<gene>
    <name evidence="9" type="primary">pip_3</name>
    <name evidence="9" type="ORF">E2C01_005378</name>
</gene>
<dbReference type="PANTHER" id="PTHR12129">
    <property type="entry name" value="HEPARAN SULFATE 2-O-SULFOTRANSFERASE"/>
    <property type="match status" value="1"/>
</dbReference>
<keyword evidence="2 9" id="KW-0808">Transferase</keyword>
<keyword evidence="5" id="KW-1133">Transmembrane helix</keyword>
<evidence type="ECO:0000256" key="8">
    <source>
        <dbReference type="ARBA" id="ARBA00023180"/>
    </source>
</evidence>
<organism evidence="9 10">
    <name type="scientific">Portunus trituberculatus</name>
    <name type="common">Swimming crab</name>
    <name type="synonym">Neptunus trituberculatus</name>
    <dbReference type="NCBI Taxonomy" id="210409"/>
    <lineage>
        <taxon>Eukaryota</taxon>
        <taxon>Metazoa</taxon>
        <taxon>Ecdysozoa</taxon>
        <taxon>Arthropoda</taxon>
        <taxon>Crustacea</taxon>
        <taxon>Multicrustacea</taxon>
        <taxon>Malacostraca</taxon>
        <taxon>Eumalacostraca</taxon>
        <taxon>Eucarida</taxon>
        <taxon>Decapoda</taxon>
        <taxon>Pleocyemata</taxon>
        <taxon>Brachyura</taxon>
        <taxon>Eubrachyura</taxon>
        <taxon>Portunoidea</taxon>
        <taxon>Portunidae</taxon>
        <taxon>Portuninae</taxon>
        <taxon>Portunus</taxon>
    </lineage>
</organism>
<evidence type="ECO:0000256" key="6">
    <source>
        <dbReference type="ARBA" id="ARBA00023034"/>
    </source>
</evidence>
<evidence type="ECO:0000313" key="9">
    <source>
        <dbReference type="EMBL" id="MPC12674.1"/>
    </source>
</evidence>
<comment type="subcellular location">
    <subcellularLocation>
        <location evidence="1">Golgi apparatus membrane</location>
        <topology evidence="1">Single-pass type II membrane protein</topology>
    </subcellularLocation>
</comment>
<proteinExistence type="predicted"/>
<accession>A0A5B7CVD3</accession>
<keyword evidence="4" id="KW-0735">Signal-anchor</keyword>
<name>A0A5B7CVD3_PORTR</name>
<comment type="caution">
    <text evidence="9">The sequence shown here is derived from an EMBL/GenBank/DDBJ whole genome shotgun (WGS) entry which is preliminary data.</text>
</comment>
<evidence type="ECO:0000256" key="7">
    <source>
        <dbReference type="ARBA" id="ARBA00023136"/>
    </source>
</evidence>
<sequence length="323" mass="36630">MVLRPPPPHKLGAAGLTPHLASHRTHAIITSQAGSVWVPDSLFDLLLVPGTVPALAAHTPSSSPSLLLRTSKNIHNISSNICICMAAMVEEIGERIQESTEPRVSFDRHVYFTNFTSYGFKMPIYLNLVRDPVEKMASSVTDSMRQYVIYKMSAIRFYYARATPRPGAATPPGYTSSTPPRYTSLEECLRYQDPECTFLTGHHYDLTIPYFCGHEDFCRELNNEAALSLAKRHVEAWYPVVGVLEEVNATLAVLQHHLPHYFAGVLDLYHKELLAPHYNRNKQRPPTSHEVETALKTNLSLEYDFYNYLKQRLSRQFQELPVN</sequence>
<dbReference type="InterPro" id="IPR027417">
    <property type="entry name" value="P-loop_NTPase"/>
</dbReference>
<dbReference type="GO" id="GO:0008146">
    <property type="term" value="F:sulfotransferase activity"/>
    <property type="evidence" value="ECO:0007669"/>
    <property type="project" value="InterPro"/>
</dbReference>
<evidence type="ECO:0000256" key="4">
    <source>
        <dbReference type="ARBA" id="ARBA00022968"/>
    </source>
</evidence>
<dbReference type="Proteomes" id="UP000324222">
    <property type="component" value="Unassembled WGS sequence"/>
</dbReference>
<keyword evidence="3" id="KW-0812">Transmembrane</keyword>
<evidence type="ECO:0000256" key="1">
    <source>
        <dbReference type="ARBA" id="ARBA00004323"/>
    </source>
</evidence>
<evidence type="ECO:0000313" key="10">
    <source>
        <dbReference type="Proteomes" id="UP000324222"/>
    </source>
</evidence>
<keyword evidence="8" id="KW-0325">Glycoprotein</keyword>
<reference evidence="9 10" key="1">
    <citation type="submission" date="2019-05" db="EMBL/GenBank/DDBJ databases">
        <title>Another draft genome of Portunus trituberculatus and its Hox gene families provides insights of decapod evolution.</title>
        <authorList>
            <person name="Jeong J.-H."/>
            <person name="Song I."/>
            <person name="Kim S."/>
            <person name="Choi T."/>
            <person name="Kim D."/>
            <person name="Ryu S."/>
            <person name="Kim W."/>
        </authorList>
    </citation>
    <scope>NUCLEOTIDE SEQUENCE [LARGE SCALE GENOMIC DNA]</scope>
    <source>
        <tissue evidence="9">Muscle</tissue>
    </source>
</reference>
<dbReference type="AlphaFoldDB" id="A0A5B7CVD3"/>
<dbReference type="OrthoDB" id="10019582at2759"/>
<keyword evidence="7" id="KW-0472">Membrane</keyword>
<evidence type="ECO:0000256" key="5">
    <source>
        <dbReference type="ARBA" id="ARBA00022989"/>
    </source>
</evidence>
<keyword evidence="10" id="KW-1185">Reference proteome</keyword>
<dbReference type="PANTHER" id="PTHR12129:SF15">
    <property type="entry name" value="URONYL 2-SULFOTRANSFERASE"/>
    <property type="match status" value="1"/>
</dbReference>
<evidence type="ECO:0000256" key="3">
    <source>
        <dbReference type="ARBA" id="ARBA00022692"/>
    </source>
</evidence>
<dbReference type="GO" id="GO:0000139">
    <property type="term" value="C:Golgi membrane"/>
    <property type="evidence" value="ECO:0007669"/>
    <property type="project" value="UniProtKB-SubCell"/>
</dbReference>
<evidence type="ECO:0000256" key="2">
    <source>
        <dbReference type="ARBA" id="ARBA00022679"/>
    </source>
</evidence>
<keyword evidence="6" id="KW-0333">Golgi apparatus</keyword>
<dbReference type="InterPro" id="IPR007734">
    <property type="entry name" value="Heparan_SO4_2-O-STrfase"/>
</dbReference>